<accession>A0A6J6DCG0</accession>
<reference evidence="1" key="1">
    <citation type="submission" date="2020-05" db="EMBL/GenBank/DDBJ databases">
        <authorList>
            <person name="Chiriac C."/>
            <person name="Salcher M."/>
            <person name="Ghai R."/>
            <person name="Kavagutti S V."/>
        </authorList>
    </citation>
    <scope>NUCLEOTIDE SEQUENCE</scope>
</reference>
<dbReference type="AlphaFoldDB" id="A0A6J6DCG0"/>
<dbReference type="SUPFAM" id="SSF50118">
    <property type="entry name" value="Cell growth inhibitor/plasmid maintenance toxic component"/>
    <property type="match status" value="1"/>
</dbReference>
<dbReference type="InterPro" id="IPR011067">
    <property type="entry name" value="Plasmid_toxin/cell-grow_inhib"/>
</dbReference>
<name>A0A6J6DCG0_9ZZZZ</name>
<dbReference type="Pfam" id="PF02452">
    <property type="entry name" value="PemK_toxin"/>
    <property type="match status" value="1"/>
</dbReference>
<evidence type="ECO:0000313" key="1">
    <source>
        <dbReference type="EMBL" id="CAB4559943.1"/>
    </source>
</evidence>
<protein>
    <submittedName>
        <fullName evidence="1">Unannotated protein</fullName>
    </submittedName>
</protein>
<dbReference type="Gene3D" id="2.30.30.110">
    <property type="match status" value="1"/>
</dbReference>
<dbReference type="InterPro" id="IPR003477">
    <property type="entry name" value="PemK-like"/>
</dbReference>
<organism evidence="1">
    <name type="scientific">freshwater metagenome</name>
    <dbReference type="NCBI Taxonomy" id="449393"/>
    <lineage>
        <taxon>unclassified sequences</taxon>
        <taxon>metagenomes</taxon>
        <taxon>ecological metagenomes</taxon>
    </lineage>
</organism>
<proteinExistence type="predicted"/>
<sequence length="110" mass="12417">MIKRGEIWIIRGHGYGSKPRPGIVIQNDDIQIESVTVVPLTTDRGEVESTRIPLLVRGPEISRLSFAMVDKVMPIRRIDFGPRVDVVDEKLLREIERALAGHLDLHRDAA</sequence>
<dbReference type="GO" id="GO:0003677">
    <property type="term" value="F:DNA binding"/>
    <property type="evidence" value="ECO:0007669"/>
    <property type="project" value="InterPro"/>
</dbReference>
<dbReference type="EMBL" id="CAEZTD010000039">
    <property type="protein sequence ID" value="CAB4559943.1"/>
    <property type="molecule type" value="Genomic_DNA"/>
</dbReference>
<gene>
    <name evidence="1" type="ORF">UFOPK1591_00665</name>
</gene>